<name>A0AA36I5V1_9DINO</name>
<evidence type="ECO:0000256" key="12">
    <source>
        <dbReference type="ARBA" id="ARBA00024334"/>
    </source>
</evidence>
<evidence type="ECO:0000313" key="18">
    <source>
        <dbReference type="EMBL" id="CAJ1380816.1"/>
    </source>
</evidence>
<evidence type="ECO:0000256" key="13">
    <source>
        <dbReference type="ARBA" id="ARBA00047899"/>
    </source>
</evidence>
<dbReference type="PROSITE" id="PS50011">
    <property type="entry name" value="PROTEIN_KINASE_DOM"/>
    <property type="match status" value="1"/>
</dbReference>
<keyword evidence="9" id="KW-0418">Kinase</keyword>
<dbReference type="SUPFAM" id="SSF47473">
    <property type="entry name" value="EF-hand"/>
    <property type="match status" value="1"/>
</dbReference>
<gene>
    <name evidence="18" type="ORF">EVOR1521_LOCUS8661</name>
</gene>
<keyword evidence="6" id="KW-0479">Metal-binding</keyword>
<evidence type="ECO:0000256" key="9">
    <source>
        <dbReference type="ARBA" id="ARBA00022777"/>
    </source>
</evidence>
<dbReference type="PROSITE" id="PS50222">
    <property type="entry name" value="EF_HAND_2"/>
    <property type="match status" value="2"/>
</dbReference>
<dbReference type="Proteomes" id="UP001178507">
    <property type="component" value="Unassembled WGS sequence"/>
</dbReference>
<feature type="binding site" evidence="15">
    <location>
        <position position="54"/>
    </location>
    <ligand>
        <name>ATP</name>
        <dbReference type="ChEBI" id="CHEBI:30616"/>
    </ligand>
</feature>
<protein>
    <recommendedName>
        <fullName evidence="3">non-specific serine/threonine protein kinase</fullName>
        <ecNumber evidence="3">2.7.11.1</ecNumber>
    </recommendedName>
</protein>
<reference evidence="18" key="1">
    <citation type="submission" date="2023-08" db="EMBL/GenBank/DDBJ databases">
        <authorList>
            <person name="Chen Y."/>
            <person name="Shah S."/>
            <person name="Dougan E. K."/>
            <person name="Thang M."/>
            <person name="Chan C."/>
        </authorList>
    </citation>
    <scope>NUCLEOTIDE SEQUENCE</scope>
</reference>
<keyword evidence="19" id="KW-1185">Reference proteome</keyword>
<evidence type="ECO:0000256" key="1">
    <source>
        <dbReference type="ARBA" id="ARBA00001946"/>
    </source>
</evidence>
<comment type="caution">
    <text evidence="18">The sequence shown here is derived from an EMBL/GenBank/DDBJ whole genome shotgun (WGS) entry which is preliminary data.</text>
</comment>
<dbReference type="FunFam" id="3.30.200.20:FF:000315">
    <property type="entry name" value="Calcium-dependent protein kinase 3"/>
    <property type="match status" value="1"/>
</dbReference>
<comment type="similarity">
    <text evidence="12">Belongs to the protein kinase superfamily. Ser/Thr protein kinase family. CDPK subfamily.</text>
</comment>
<evidence type="ECO:0000313" key="19">
    <source>
        <dbReference type="Proteomes" id="UP001178507"/>
    </source>
</evidence>
<dbReference type="EMBL" id="CAUJNA010000748">
    <property type="protein sequence ID" value="CAJ1380816.1"/>
    <property type="molecule type" value="Genomic_DNA"/>
</dbReference>
<dbReference type="GO" id="GO:0005524">
    <property type="term" value="F:ATP binding"/>
    <property type="evidence" value="ECO:0007669"/>
    <property type="project" value="UniProtKB-UniRule"/>
</dbReference>
<dbReference type="Gene3D" id="1.10.238.10">
    <property type="entry name" value="EF-hand"/>
    <property type="match status" value="2"/>
</dbReference>
<dbReference type="SUPFAM" id="SSF56112">
    <property type="entry name" value="Protein kinase-like (PK-like)"/>
    <property type="match status" value="2"/>
</dbReference>
<dbReference type="AlphaFoldDB" id="A0AA36I5V1"/>
<proteinExistence type="inferred from homology"/>
<keyword evidence="8 15" id="KW-0547">Nucleotide-binding</keyword>
<evidence type="ECO:0000259" key="17">
    <source>
        <dbReference type="PROSITE" id="PS50222"/>
    </source>
</evidence>
<organism evidence="18 19">
    <name type="scientific">Effrenium voratum</name>
    <dbReference type="NCBI Taxonomy" id="2562239"/>
    <lineage>
        <taxon>Eukaryota</taxon>
        <taxon>Sar</taxon>
        <taxon>Alveolata</taxon>
        <taxon>Dinophyceae</taxon>
        <taxon>Suessiales</taxon>
        <taxon>Symbiodiniaceae</taxon>
        <taxon>Effrenium</taxon>
    </lineage>
</organism>
<dbReference type="PROSITE" id="PS00018">
    <property type="entry name" value="EF_HAND_1"/>
    <property type="match status" value="3"/>
</dbReference>
<evidence type="ECO:0000256" key="2">
    <source>
        <dbReference type="ARBA" id="ARBA00005253"/>
    </source>
</evidence>
<dbReference type="InterPro" id="IPR008271">
    <property type="entry name" value="Ser/Thr_kinase_AS"/>
</dbReference>
<dbReference type="InterPro" id="IPR018247">
    <property type="entry name" value="EF_Hand_1_Ca_BS"/>
</dbReference>
<dbReference type="GO" id="GO:0043226">
    <property type="term" value="C:organelle"/>
    <property type="evidence" value="ECO:0007669"/>
    <property type="project" value="UniProtKB-ARBA"/>
</dbReference>
<dbReference type="PROSITE" id="PS00107">
    <property type="entry name" value="PROTEIN_KINASE_ATP"/>
    <property type="match status" value="1"/>
</dbReference>
<dbReference type="FunFam" id="1.10.238.10:FF:000178">
    <property type="entry name" value="Calmodulin-2 A"/>
    <property type="match status" value="1"/>
</dbReference>
<feature type="domain" description="Protein kinase" evidence="16">
    <location>
        <begin position="25"/>
        <end position="294"/>
    </location>
</feature>
<dbReference type="Gene3D" id="1.10.510.10">
    <property type="entry name" value="Transferase(Phosphotransferase) domain 1"/>
    <property type="match status" value="2"/>
</dbReference>
<accession>A0AA36I5V1</accession>
<evidence type="ECO:0000256" key="15">
    <source>
        <dbReference type="PROSITE-ProRule" id="PRU10141"/>
    </source>
</evidence>
<evidence type="ECO:0000256" key="6">
    <source>
        <dbReference type="ARBA" id="ARBA00022723"/>
    </source>
</evidence>
<dbReference type="InterPro" id="IPR002048">
    <property type="entry name" value="EF_hand_dom"/>
</dbReference>
<comment type="cofactor">
    <cofactor evidence="1">
        <name>Mg(2+)</name>
        <dbReference type="ChEBI" id="CHEBI:18420"/>
    </cofactor>
</comment>
<dbReference type="GO" id="GO:0004674">
    <property type="term" value="F:protein serine/threonine kinase activity"/>
    <property type="evidence" value="ECO:0007669"/>
    <property type="project" value="UniProtKB-KW"/>
</dbReference>
<dbReference type="PANTHER" id="PTHR24349">
    <property type="entry name" value="SERINE/THREONINE-PROTEIN KINASE"/>
    <property type="match status" value="1"/>
</dbReference>
<dbReference type="Pfam" id="PF00069">
    <property type="entry name" value="Pkinase"/>
    <property type="match status" value="1"/>
</dbReference>
<evidence type="ECO:0000256" key="7">
    <source>
        <dbReference type="ARBA" id="ARBA00022737"/>
    </source>
</evidence>
<dbReference type="GO" id="GO:0005509">
    <property type="term" value="F:calcium ion binding"/>
    <property type="evidence" value="ECO:0007669"/>
    <property type="project" value="InterPro"/>
</dbReference>
<keyword evidence="11 15" id="KW-0067">ATP-binding</keyword>
<evidence type="ECO:0000256" key="5">
    <source>
        <dbReference type="ARBA" id="ARBA00022679"/>
    </source>
</evidence>
<feature type="domain" description="EF-hand" evidence="17">
    <location>
        <begin position="1132"/>
        <end position="1167"/>
    </location>
</feature>
<evidence type="ECO:0000256" key="4">
    <source>
        <dbReference type="ARBA" id="ARBA00022527"/>
    </source>
</evidence>
<dbReference type="InterPro" id="IPR011992">
    <property type="entry name" value="EF-hand-dom_pair"/>
</dbReference>
<dbReference type="InterPro" id="IPR000719">
    <property type="entry name" value="Prot_kinase_dom"/>
</dbReference>
<feature type="domain" description="EF-hand" evidence="17">
    <location>
        <begin position="1168"/>
        <end position="1203"/>
    </location>
</feature>
<evidence type="ECO:0000256" key="3">
    <source>
        <dbReference type="ARBA" id="ARBA00012513"/>
    </source>
</evidence>
<dbReference type="EC" id="2.7.11.1" evidence="3"/>
<keyword evidence="4" id="KW-0723">Serine/threonine-protein kinase</keyword>
<sequence>MPKRLAGFAIYIIDNKDRDINDFYDVEDEKIGEGSFGRVCKCANRSTGAERAVKILRKVRRKSQLIMFRNELTTLKMLDHPHIVKLYEHFEDKKYMYMVMEYCRGGELFDRLLEVGHFTENQAAVIMQQVFRGIYYLHTMKVVHRDLKIENFMFAGEGPVESNLIKIIDFGFARSFEEGEAGPGVWKEWAAAGGAGDEDQSWRAGCSVCRLFADNRSGLELVLSLHTLNAANVPHCMAKGCEELECSQPLRRELTALSALSARGLSPSAKGLLAQRAGQRCAASDLVNVMSVAMRIPKWAELRAQRLCRRRFCPHAAFYATSKQKERQRELERVATVVDRNAGAAASERRVAAASETSGDWFVGCVPLSCLGHDQELRRLLWALFWHRLGRELSGREADERDGQAMSLELRVVRLFSNVAPKQRSLKQLDPDVLEGLGQGPYDVVAVTDKPERAHALISSLTWPLRLRLLQPPKEQRPWRYKWFDSERYLLAYVTHLRKAGLGQRLVLYADAFDVAFLHCHRDLNKALERLGRPMFFGVEFDLYPAGLYGYPAAAAGSHENARLHMNQARKKPIANCREVYPLPLIWEPRPQDEHEPCLAMSEVGGLASSGNESPVTWPRLAVPGVLRGIERSAKSRYKQKNQRDSQIYEPLHAFFLPNPSPPAHPSQQPVAGEYLNGGFYGGRAADLELALRKLLDLQDRLPEANARGEPFRNHGKTHQYLWNQYLIEHPQQVALDYGGSFVVNLARRSIAARQFGMDEGGQMRSVLFQKPVCFIHANAGGYADMTFHLLRTAHLMQADSTGWAGYRFPDQLDEVSRKGLQADKLRQDRVVVDRSLCFGRFSLVPLWHGVLTFIYLVTPYNAATFDGLQFFIARPLKVEQPLFEIVALQLGLVQTRRETGRAKPPNGTHDFEGRNRFDTQVFRMQLQTGDCLGWRCRHRCDLTFAELTASGVPERLGVWSGHGRDLELGAKISLDTWQPRSYAVGAQAEIVGFNFYEAEILTRVRAGSFSFNDADWRHVSDLAKDLIRGLLRMSEVERVTAKQALFDQWIIQTAPVLRAPLKQKYFENMRKYTGFNQFKQASLQIIVSQLEPEILKPLVDTFMWLDTSGEGHIDADEIAAGMKRAGWSEVEMPDDLEEMVSGLDADGSGEIGLGEFVASVMDLQVYAREEVCWAVFRIFDQDGDGMIGNTDIYDILNNGQADAAEAVSAHKCRDFIKEADEDCSSMRFGCGRY</sequence>
<dbReference type="InterPro" id="IPR011009">
    <property type="entry name" value="Kinase-like_dom_sf"/>
</dbReference>
<evidence type="ECO:0000256" key="8">
    <source>
        <dbReference type="ARBA" id="ARBA00022741"/>
    </source>
</evidence>
<dbReference type="InterPro" id="IPR017441">
    <property type="entry name" value="Protein_kinase_ATP_BS"/>
</dbReference>
<evidence type="ECO:0000256" key="11">
    <source>
        <dbReference type="ARBA" id="ARBA00022840"/>
    </source>
</evidence>
<dbReference type="InterPro" id="IPR050205">
    <property type="entry name" value="CDPK_Ser/Thr_kinases"/>
</dbReference>
<keyword evidence="10" id="KW-0106">Calcium</keyword>
<evidence type="ECO:0000256" key="10">
    <source>
        <dbReference type="ARBA" id="ARBA00022837"/>
    </source>
</evidence>
<evidence type="ECO:0000256" key="14">
    <source>
        <dbReference type="ARBA" id="ARBA00048679"/>
    </source>
</evidence>
<comment type="similarity">
    <text evidence="2">Belongs to the centrin family.</text>
</comment>
<dbReference type="SMART" id="SM00220">
    <property type="entry name" value="S_TKc"/>
    <property type="match status" value="1"/>
</dbReference>
<comment type="catalytic activity">
    <reaction evidence="13">
        <text>L-threonyl-[protein] + ATP = O-phospho-L-threonyl-[protein] + ADP + H(+)</text>
        <dbReference type="Rhea" id="RHEA:46608"/>
        <dbReference type="Rhea" id="RHEA-COMP:11060"/>
        <dbReference type="Rhea" id="RHEA-COMP:11605"/>
        <dbReference type="ChEBI" id="CHEBI:15378"/>
        <dbReference type="ChEBI" id="CHEBI:30013"/>
        <dbReference type="ChEBI" id="CHEBI:30616"/>
        <dbReference type="ChEBI" id="CHEBI:61977"/>
        <dbReference type="ChEBI" id="CHEBI:456216"/>
        <dbReference type="EC" id="2.7.11.1"/>
    </reaction>
</comment>
<dbReference type="CDD" id="cd00051">
    <property type="entry name" value="EFh"/>
    <property type="match status" value="1"/>
</dbReference>
<evidence type="ECO:0000259" key="16">
    <source>
        <dbReference type="PROSITE" id="PS50011"/>
    </source>
</evidence>
<keyword evidence="5" id="KW-0808">Transferase</keyword>
<keyword evidence="7" id="KW-0677">Repeat</keyword>
<comment type="catalytic activity">
    <reaction evidence="14">
        <text>L-seryl-[protein] + ATP = O-phospho-L-seryl-[protein] + ADP + H(+)</text>
        <dbReference type="Rhea" id="RHEA:17989"/>
        <dbReference type="Rhea" id="RHEA-COMP:9863"/>
        <dbReference type="Rhea" id="RHEA-COMP:11604"/>
        <dbReference type="ChEBI" id="CHEBI:15378"/>
        <dbReference type="ChEBI" id="CHEBI:29999"/>
        <dbReference type="ChEBI" id="CHEBI:30616"/>
        <dbReference type="ChEBI" id="CHEBI:83421"/>
        <dbReference type="ChEBI" id="CHEBI:456216"/>
        <dbReference type="EC" id="2.7.11.1"/>
    </reaction>
</comment>
<dbReference type="PROSITE" id="PS00108">
    <property type="entry name" value="PROTEIN_KINASE_ST"/>
    <property type="match status" value="1"/>
</dbReference>